<sequence>MAYFHPTRAFQIYQIFAANTDVGKTITSTALVKAASVLTSRRGGVVHYVKPIQTGYPRDSDARHVKTFNPSVVSETLYTYPDAVSPHAATRQPEADNEVLSRTQNYIARCAEQVLRDGKTGTMFLETAGGVHSPVMSGTSQADFYRPLRLPTLLVGDSRLGGISTTMTSFESLHIRGYDIPGLLLFKDERWNNHDYLSKSLGKEYKTRLCVIPPPPAPHKDADQDLESMRKYYDSVEEHVVPFMEMMEQWHTERFDRLASMPEKTQAHIWWPFTQHQRIKNVTVVDSAYNDYFMTYNTPQGDTNTKGELKAKELFDACASWWTQGLGHANPKLTLAAANAAGRYGHVMFPENTNEPALALTEELLAGVGKGWADRVFISDNGSTAMEVAFKMAHKTVRHRYGGDKQLGVIGLHGSYHGDTIGAMDACSPNVFNQQVDWYEPKGYWFTPPSVQMKKGKMMVTVPEGVASTSATQVDLGSLQDVFDVSRAIKGEGLYKAYKEHISSELDRAVKQGQQFGALLMEPVLMGSGGMIFVDPLFQRTLVEVVRESGIFDKVSRSDGSGWRGLPVIFDEVFTGFYRLGAQSAAQLLGVQPDIASYAKLLTGGLLPLAVTLSRSDIFAAFLSNEKPDCLLHGHSYTAHPTGCAVAYKTISELSKLKDSQEWAAARRDWNASKGTASSWCMWDRQVVEHISHMSNVEGVVSLGSVLAVELKDPNRGYSSFLSQGLIDQFRHQANRHNVNIFARPLGNVVYLMCSQISTRHGLSKIEDILVDALTNYQ</sequence>
<dbReference type="OrthoDB" id="425114at2759"/>
<comment type="subcellular location">
    <subcellularLocation>
        <location evidence="1">Mitochondrion</location>
    </subcellularLocation>
</comment>
<dbReference type="GO" id="GO:0000287">
    <property type="term" value="F:magnesium ion binding"/>
    <property type="evidence" value="ECO:0007669"/>
    <property type="project" value="InterPro"/>
</dbReference>
<dbReference type="UniPathway" id="UPA00078"/>
<dbReference type="InterPro" id="IPR015421">
    <property type="entry name" value="PyrdxlP-dep_Trfase_major"/>
</dbReference>
<dbReference type="SUPFAM" id="SSF53383">
    <property type="entry name" value="PLP-dependent transferases"/>
    <property type="match status" value="1"/>
</dbReference>
<dbReference type="EMBL" id="MVBO01000031">
    <property type="protein sequence ID" value="OZJ04714.1"/>
    <property type="molecule type" value="Genomic_DNA"/>
</dbReference>
<keyword evidence="3" id="KW-0808">Transferase</keyword>
<dbReference type="GO" id="GO:0030170">
    <property type="term" value="F:pyridoxal phosphate binding"/>
    <property type="evidence" value="ECO:0007669"/>
    <property type="project" value="InterPro"/>
</dbReference>
<dbReference type="InterPro" id="IPR049704">
    <property type="entry name" value="Aminotrans_3_PPA_site"/>
</dbReference>
<proteinExistence type="inferred from homology"/>
<dbReference type="Gene3D" id="3.40.50.300">
    <property type="entry name" value="P-loop containing nucleotide triphosphate hydrolases"/>
    <property type="match status" value="1"/>
</dbReference>
<dbReference type="InterPro" id="IPR005814">
    <property type="entry name" value="Aminotrans_3"/>
</dbReference>
<keyword evidence="4" id="KW-0663">Pyridoxal phosphate</keyword>
<protein>
    <recommendedName>
        <fullName evidence="7">Dethiobiotin synthase</fullName>
    </recommendedName>
</protein>
<dbReference type="PROSITE" id="PS00600">
    <property type="entry name" value="AA_TRANSFER_CLASS_3"/>
    <property type="match status" value="1"/>
</dbReference>
<dbReference type="PANTHER" id="PTHR42684:SF3">
    <property type="entry name" value="ADENOSYLMETHIONINE-8-AMINO-7-OXONONANOATE AMINOTRANSFERASE"/>
    <property type="match status" value="1"/>
</dbReference>
<name>A0A261Y2I5_9FUNG</name>
<comment type="caution">
    <text evidence="5">The sequence shown here is derived from an EMBL/GenBank/DDBJ whole genome shotgun (WGS) entry which is preliminary data.</text>
</comment>
<dbReference type="HAMAP" id="MF_00336">
    <property type="entry name" value="BioD"/>
    <property type="match status" value="1"/>
</dbReference>
<evidence type="ECO:0000313" key="5">
    <source>
        <dbReference type="EMBL" id="OZJ04714.1"/>
    </source>
</evidence>
<evidence type="ECO:0000256" key="4">
    <source>
        <dbReference type="ARBA" id="ARBA00022898"/>
    </source>
</evidence>
<evidence type="ECO:0008006" key="7">
    <source>
        <dbReference type="Google" id="ProtNLM"/>
    </source>
</evidence>
<dbReference type="GO" id="GO:0004015">
    <property type="term" value="F:adenosylmethionine-8-amino-7-oxononanoate transaminase activity"/>
    <property type="evidence" value="ECO:0007669"/>
    <property type="project" value="TreeGrafter"/>
</dbReference>
<dbReference type="GO" id="GO:0005524">
    <property type="term" value="F:ATP binding"/>
    <property type="evidence" value="ECO:0007669"/>
    <property type="project" value="InterPro"/>
</dbReference>
<dbReference type="GO" id="GO:0004141">
    <property type="term" value="F:dethiobiotin synthase activity"/>
    <property type="evidence" value="ECO:0007669"/>
    <property type="project" value="InterPro"/>
</dbReference>
<evidence type="ECO:0000256" key="3">
    <source>
        <dbReference type="ARBA" id="ARBA00022679"/>
    </source>
</evidence>
<evidence type="ECO:0000313" key="6">
    <source>
        <dbReference type="Proteomes" id="UP000242875"/>
    </source>
</evidence>
<dbReference type="Gene3D" id="3.40.640.10">
    <property type="entry name" value="Type I PLP-dependent aspartate aminotransferase-like (Major domain)"/>
    <property type="match status" value="1"/>
</dbReference>
<accession>A0A261Y2I5</accession>
<reference evidence="5 6" key="1">
    <citation type="journal article" date="2017" name="Mycologia">
        <title>Bifiguratus adelaidae, gen. et sp. nov., a new member of Mucoromycotina in endophytic and soil-dwelling habitats.</title>
        <authorList>
            <person name="Torres-Cruz T.J."/>
            <person name="Billingsley Tobias T.L."/>
            <person name="Almatruk M."/>
            <person name="Hesse C."/>
            <person name="Kuske C.R."/>
            <person name="Desiro A."/>
            <person name="Benucci G.M."/>
            <person name="Bonito G."/>
            <person name="Stajich J.E."/>
            <person name="Dunlap C."/>
            <person name="Arnold A.E."/>
            <person name="Porras-Alfaro A."/>
        </authorList>
    </citation>
    <scope>NUCLEOTIDE SEQUENCE [LARGE SCALE GENOMIC DNA]</scope>
    <source>
        <strain evidence="5 6">AZ0501</strain>
    </source>
</reference>
<evidence type="ECO:0000256" key="2">
    <source>
        <dbReference type="ARBA" id="ARBA00022576"/>
    </source>
</evidence>
<dbReference type="AlphaFoldDB" id="A0A261Y2I5"/>
<gene>
    <name evidence="5" type="ORF">BZG36_01813</name>
</gene>
<dbReference type="InterPro" id="IPR004472">
    <property type="entry name" value="DTB_synth_BioD"/>
</dbReference>
<organism evidence="5 6">
    <name type="scientific">Bifiguratus adelaidae</name>
    <dbReference type="NCBI Taxonomy" id="1938954"/>
    <lineage>
        <taxon>Eukaryota</taxon>
        <taxon>Fungi</taxon>
        <taxon>Fungi incertae sedis</taxon>
        <taxon>Mucoromycota</taxon>
        <taxon>Mucoromycotina</taxon>
        <taxon>Endogonomycetes</taxon>
        <taxon>Endogonales</taxon>
        <taxon>Endogonales incertae sedis</taxon>
        <taxon>Bifiguratus</taxon>
    </lineage>
</organism>
<dbReference type="InterPro" id="IPR015424">
    <property type="entry name" value="PyrdxlP-dep_Trfase"/>
</dbReference>
<dbReference type="GO" id="GO:0009102">
    <property type="term" value="P:biotin biosynthetic process"/>
    <property type="evidence" value="ECO:0007669"/>
    <property type="project" value="UniProtKB-UniPathway"/>
</dbReference>
<dbReference type="PANTHER" id="PTHR42684">
    <property type="entry name" value="ADENOSYLMETHIONINE-8-AMINO-7-OXONONANOATE AMINOTRANSFERASE"/>
    <property type="match status" value="1"/>
</dbReference>
<keyword evidence="2" id="KW-0032">Aminotransferase</keyword>
<dbReference type="CDD" id="cd03109">
    <property type="entry name" value="DTBS"/>
    <property type="match status" value="1"/>
</dbReference>
<dbReference type="SUPFAM" id="SSF52540">
    <property type="entry name" value="P-loop containing nucleoside triphosphate hydrolases"/>
    <property type="match status" value="1"/>
</dbReference>
<dbReference type="InterPro" id="IPR015422">
    <property type="entry name" value="PyrdxlP-dep_Trfase_small"/>
</dbReference>
<keyword evidence="6" id="KW-1185">Reference proteome</keyword>
<dbReference type="GO" id="GO:0005739">
    <property type="term" value="C:mitochondrion"/>
    <property type="evidence" value="ECO:0007669"/>
    <property type="project" value="UniProtKB-SubCell"/>
</dbReference>
<dbReference type="FunFam" id="3.90.1150.10:FF:000080">
    <property type="entry name" value="Bifunctional dethiobiotin synthetase/adenosylmethionine-8-amino-7-oxononanoate aminotransferase"/>
    <property type="match status" value="1"/>
</dbReference>
<dbReference type="Gene3D" id="3.90.1150.10">
    <property type="entry name" value="Aspartate Aminotransferase, domain 1"/>
    <property type="match status" value="2"/>
</dbReference>
<evidence type="ECO:0000256" key="1">
    <source>
        <dbReference type="ARBA" id="ARBA00004173"/>
    </source>
</evidence>
<dbReference type="InterPro" id="IPR027417">
    <property type="entry name" value="P-loop_NTPase"/>
</dbReference>
<dbReference type="Pfam" id="PF13500">
    <property type="entry name" value="AAA_26"/>
    <property type="match status" value="1"/>
</dbReference>
<dbReference type="Proteomes" id="UP000242875">
    <property type="component" value="Unassembled WGS sequence"/>
</dbReference>
<dbReference type="Pfam" id="PF00202">
    <property type="entry name" value="Aminotran_3"/>
    <property type="match status" value="1"/>
</dbReference>